<dbReference type="InterPro" id="IPR022935">
    <property type="entry name" value="ClpS"/>
</dbReference>
<dbReference type="FunFam" id="3.30.1390.10:FF:000006">
    <property type="entry name" value="ATP-dependent Clp protease adapter protein CLPS1, chloroplastic"/>
    <property type="match status" value="1"/>
</dbReference>
<dbReference type="OrthoDB" id="2013930at2759"/>
<sequence>MAAAVPSRVALSAASRFPNRHAVAAGDRSCIYKGRFQSLAIPMALSAAAPGKGGVLDRPVEKTTPGRQSEFDVKKKRKMTPPYRVILHNDNYNRREYVVQVLMKVIPGMTVDNAVNIMQEAHVNGLSVVIVCSQSEAEEHCTSLRGNGLRSSIEPASGGC</sequence>
<dbReference type="Gene3D" id="3.30.1390.10">
    <property type="match status" value="1"/>
</dbReference>
<dbReference type="Proteomes" id="UP000823388">
    <property type="component" value="Chromosome 6K"/>
</dbReference>
<comment type="caution">
    <text evidence="2">The sequence shown here is derived from an EMBL/GenBank/DDBJ whole genome shotgun (WGS) entry which is preliminary data.</text>
</comment>
<protein>
    <recommendedName>
        <fullName evidence="1">Adaptor protein ClpS core domain-containing protein</fullName>
    </recommendedName>
</protein>
<organism evidence="2 3">
    <name type="scientific">Panicum virgatum</name>
    <name type="common">Blackwell switchgrass</name>
    <dbReference type="NCBI Taxonomy" id="38727"/>
    <lineage>
        <taxon>Eukaryota</taxon>
        <taxon>Viridiplantae</taxon>
        <taxon>Streptophyta</taxon>
        <taxon>Embryophyta</taxon>
        <taxon>Tracheophyta</taxon>
        <taxon>Spermatophyta</taxon>
        <taxon>Magnoliopsida</taxon>
        <taxon>Liliopsida</taxon>
        <taxon>Poales</taxon>
        <taxon>Poaceae</taxon>
        <taxon>PACMAD clade</taxon>
        <taxon>Panicoideae</taxon>
        <taxon>Panicodae</taxon>
        <taxon>Paniceae</taxon>
        <taxon>Panicinae</taxon>
        <taxon>Panicum</taxon>
        <taxon>Panicum sect. Hiantes</taxon>
    </lineage>
</organism>
<dbReference type="InterPro" id="IPR014719">
    <property type="entry name" value="Ribosomal_bL12_C/ClpS-like"/>
</dbReference>
<gene>
    <name evidence="2" type="ORF">PVAP13_6KG270200</name>
</gene>
<evidence type="ECO:0000259" key="1">
    <source>
        <dbReference type="Pfam" id="PF02617"/>
    </source>
</evidence>
<reference evidence="2" key="1">
    <citation type="submission" date="2020-05" db="EMBL/GenBank/DDBJ databases">
        <title>WGS assembly of Panicum virgatum.</title>
        <authorList>
            <person name="Lovell J.T."/>
            <person name="Jenkins J."/>
            <person name="Shu S."/>
            <person name="Juenger T.E."/>
            <person name="Schmutz J."/>
        </authorList>
    </citation>
    <scope>NUCLEOTIDE SEQUENCE</scope>
    <source>
        <strain evidence="2">AP13</strain>
    </source>
</reference>
<dbReference type="GO" id="GO:0006508">
    <property type="term" value="P:proteolysis"/>
    <property type="evidence" value="ECO:0007669"/>
    <property type="project" value="InterPro"/>
</dbReference>
<dbReference type="GO" id="GO:0030163">
    <property type="term" value="P:protein catabolic process"/>
    <property type="evidence" value="ECO:0007669"/>
    <property type="project" value="InterPro"/>
</dbReference>
<evidence type="ECO:0000313" key="3">
    <source>
        <dbReference type="Proteomes" id="UP000823388"/>
    </source>
</evidence>
<keyword evidence="3" id="KW-1185">Reference proteome</keyword>
<dbReference type="SUPFAM" id="SSF54736">
    <property type="entry name" value="ClpS-like"/>
    <property type="match status" value="1"/>
</dbReference>
<evidence type="ECO:0000313" key="2">
    <source>
        <dbReference type="EMBL" id="KAG2584078.1"/>
    </source>
</evidence>
<dbReference type="Pfam" id="PF02617">
    <property type="entry name" value="ClpS"/>
    <property type="match status" value="1"/>
</dbReference>
<proteinExistence type="inferred from homology"/>
<feature type="domain" description="Adaptor protein ClpS core" evidence="1">
    <location>
        <begin position="80"/>
        <end position="146"/>
    </location>
</feature>
<dbReference type="InterPro" id="IPR003769">
    <property type="entry name" value="ClpS_core"/>
</dbReference>
<dbReference type="HAMAP" id="MF_00302">
    <property type="entry name" value="ClpS"/>
    <property type="match status" value="1"/>
</dbReference>
<dbReference type="EMBL" id="CM029047">
    <property type="protein sequence ID" value="KAG2584078.1"/>
    <property type="molecule type" value="Genomic_DNA"/>
</dbReference>
<dbReference type="PANTHER" id="PTHR33473">
    <property type="entry name" value="ATP-DEPENDENT CLP PROTEASE ADAPTER PROTEIN CLPS1, CHLOROPLASTIC"/>
    <property type="match status" value="1"/>
</dbReference>
<name>A0A8T0RG31_PANVG</name>
<accession>A0A8T0RG31</accession>
<dbReference type="PANTHER" id="PTHR33473:SF17">
    <property type="entry name" value="ATP-DEPENDENT CLP PROTEASE ADAPTER PROTEIN CLPS1, CHLOROPLASTIC"/>
    <property type="match status" value="1"/>
</dbReference>
<dbReference type="AlphaFoldDB" id="A0A8T0RG31"/>